<gene>
    <name evidence="1" type="ORF">RCL2_000379400</name>
</gene>
<organism evidence="1 2">
    <name type="scientific">Rhizophagus clarus</name>
    <dbReference type="NCBI Taxonomy" id="94130"/>
    <lineage>
        <taxon>Eukaryota</taxon>
        <taxon>Fungi</taxon>
        <taxon>Fungi incertae sedis</taxon>
        <taxon>Mucoromycota</taxon>
        <taxon>Glomeromycotina</taxon>
        <taxon>Glomeromycetes</taxon>
        <taxon>Glomerales</taxon>
        <taxon>Glomeraceae</taxon>
        <taxon>Rhizophagus</taxon>
    </lineage>
</organism>
<sequence length="128" mass="14994">MLSWLQQIVPEDRPNLNKQKYGPRKAKDLGTNLNIDEYEDLITYDDCKTIEALPRHHASTLTKLSLLPTTLKNLDYPSQIRTRPLRLGDYSVTTTSIAHLRVPRVLRVYMLELLRTKVRIFMEQNFII</sequence>
<comment type="caution">
    <text evidence="1">The sequence shown here is derived from an EMBL/GenBank/DDBJ whole genome shotgun (WGS) entry which is preliminary data.</text>
</comment>
<protein>
    <submittedName>
        <fullName evidence="1">Uncharacterized protein</fullName>
    </submittedName>
</protein>
<proteinExistence type="predicted"/>
<dbReference type="AlphaFoldDB" id="A0A8H3QES8"/>
<evidence type="ECO:0000313" key="1">
    <source>
        <dbReference type="EMBL" id="GES76387.1"/>
    </source>
</evidence>
<dbReference type="EMBL" id="BLAL01000020">
    <property type="protein sequence ID" value="GES76387.1"/>
    <property type="molecule type" value="Genomic_DNA"/>
</dbReference>
<evidence type="ECO:0000313" key="2">
    <source>
        <dbReference type="Proteomes" id="UP000615446"/>
    </source>
</evidence>
<name>A0A8H3QES8_9GLOM</name>
<reference evidence="1" key="1">
    <citation type="submission" date="2019-10" db="EMBL/GenBank/DDBJ databases">
        <title>Conservation and host-specific expression of non-tandemly repeated heterogenous ribosome RNA gene in arbuscular mycorrhizal fungi.</title>
        <authorList>
            <person name="Maeda T."/>
            <person name="Kobayashi Y."/>
            <person name="Nakagawa T."/>
            <person name="Ezawa T."/>
            <person name="Yamaguchi K."/>
            <person name="Bino T."/>
            <person name="Nishimoto Y."/>
            <person name="Shigenobu S."/>
            <person name="Kawaguchi M."/>
        </authorList>
    </citation>
    <scope>NUCLEOTIDE SEQUENCE</scope>
    <source>
        <strain evidence="1">HR1</strain>
    </source>
</reference>
<accession>A0A8H3QES8</accession>
<dbReference type="Proteomes" id="UP000615446">
    <property type="component" value="Unassembled WGS sequence"/>
</dbReference>